<keyword evidence="1 2" id="KW-0238">DNA-binding</keyword>
<evidence type="ECO:0000313" key="4">
    <source>
        <dbReference type="EMBL" id="MFC3614336.1"/>
    </source>
</evidence>
<dbReference type="Pfam" id="PF00440">
    <property type="entry name" value="TetR_N"/>
    <property type="match status" value="1"/>
</dbReference>
<dbReference type="PROSITE" id="PS50977">
    <property type="entry name" value="HTH_TETR_2"/>
    <property type="match status" value="1"/>
</dbReference>
<sequence>MPETAQTPAARSARRFDAILDAAEQVFAASGFEGSALREIAERAEVAQGLIHYHFKSKEGLFEAVVARRSDQINGARARRLKELRGSAAPRLEAIVDALFRPTIEAGLDQARDGGAYARILVSFANSADPRDQALAETYYDPIAREYISALMEAEPGLTRPNAVWAYMFAIGVGMTMMAKTGRAHRLSDGLCDDGDADQMLDHIIPFICAGIRALT</sequence>
<dbReference type="InterPro" id="IPR009057">
    <property type="entry name" value="Homeodomain-like_sf"/>
</dbReference>
<accession>A0ABV7TH27</accession>
<dbReference type="PANTHER" id="PTHR30055">
    <property type="entry name" value="HTH-TYPE TRANSCRIPTIONAL REGULATOR RUTR"/>
    <property type="match status" value="1"/>
</dbReference>
<dbReference type="InterPro" id="IPR036271">
    <property type="entry name" value="Tet_transcr_reg_TetR-rel_C_sf"/>
</dbReference>
<organism evidence="4 5">
    <name type="scientific">Lutimaribacter marinistellae</name>
    <dbReference type="NCBI Taxonomy" id="1820329"/>
    <lineage>
        <taxon>Bacteria</taxon>
        <taxon>Pseudomonadati</taxon>
        <taxon>Pseudomonadota</taxon>
        <taxon>Alphaproteobacteria</taxon>
        <taxon>Rhodobacterales</taxon>
        <taxon>Roseobacteraceae</taxon>
        <taxon>Lutimaribacter</taxon>
    </lineage>
</organism>
<feature type="domain" description="HTH tetR-type" evidence="3">
    <location>
        <begin position="13"/>
        <end position="73"/>
    </location>
</feature>
<comment type="caution">
    <text evidence="4">The sequence shown here is derived from an EMBL/GenBank/DDBJ whole genome shotgun (WGS) entry which is preliminary data.</text>
</comment>
<evidence type="ECO:0000256" key="1">
    <source>
        <dbReference type="ARBA" id="ARBA00023125"/>
    </source>
</evidence>
<dbReference type="Pfam" id="PF17939">
    <property type="entry name" value="TetR_C_30"/>
    <property type="match status" value="1"/>
</dbReference>
<evidence type="ECO:0000313" key="5">
    <source>
        <dbReference type="Proteomes" id="UP001595629"/>
    </source>
</evidence>
<dbReference type="RefSeq" id="WP_386735541.1">
    <property type="nucleotide sequence ID" value="NZ_JBHRXI010000010.1"/>
</dbReference>
<gene>
    <name evidence="4" type="ORF">ACFORG_11235</name>
</gene>
<dbReference type="SUPFAM" id="SSF48498">
    <property type="entry name" value="Tetracyclin repressor-like, C-terminal domain"/>
    <property type="match status" value="1"/>
</dbReference>
<feature type="DNA-binding region" description="H-T-H motif" evidence="2">
    <location>
        <begin position="36"/>
        <end position="55"/>
    </location>
</feature>
<dbReference type="PANTHER" id="PTHR30055:SF235">
    <property type="entry name" value="TRANSCRIPTIONAL REGULATORY PROTEIN"/>
    <property type="match status" value="1"/>
</dbReference>
<keyword evidence="5" id="KW-1185">Reference proteome</keyword>
<dbReference type="InterPro" id="IPR001647">
    <property type="entry name" value="HTH_TetR"/>
</dbReference>
<evidence type="ECO:0000256" key="2">
    <source>
        <dbReference type="PROSITE-ProRule" id="PRU00335"/>
    </source>
</evidence>
<dbReference type="Gene3D" id="1.10.357.10">
    <property type="entry name" value="Tetracycline Repressor, domain 2"/>
    <property type="match status" value="1"/>
</dbReference>
<proteinExistence type="predicted"/>
<name>A0ABV7TH27_9RHOB</name>
<dbReference type="EMBL" id="JBHRXI010000010">
    <property type="protein sequence ID" value="MFC3614336.1"/>
    <property type="molecule type" value="Genomic_DNA"/>
</dbReference>
<dbReference type="SUPFAM" id="SSF46689">
    <property type="entry name" value="Homeodomain-like"/>
    <property type="match status" value="1"/>
</dbReference>
<reference evidence="5" key="1">
    <citation type="journal article" date="2019" name="Int. J. Syst. Evol. Microbiol.">
        <title>The Global Catalogue of Microorganisms (GCM) 10K type strain sequencing project: providing services to taxonomists for standard genome sequencing and annotation.</title>
        <authorList>
            <consortium name="The Broad Institute Genomics Platform"/>
            <consortium name="The Broad Institute Genome Sequencing Center for Infectious Disease"/>
            <person name="Wu L."/>
            <person name="Ma J."/>
        </authorList>
    </citation>
    <scope>NUCLEOTIDE SEQUENCE [LARGE SCALE GENOMIC DNA]</scope>
    <source>
        <strain evidence="5">KCTC 42911</strain>
    </source>
</reference>
<dbReference type="PRINTS" id="PR00455">
    <property type="entry name" value="HTHTETR"/>
</dbReference>
<evidence type="ECO:0000259" key="3">
    <source>
        <dbReference type="PROSITE" id="PS50977"/>
    </source>
</evidence>
<dbReference type="InterPro" id="IPR050109">
    <property type="entry name" value="HTH-type_TetR-like_transc_reg"/>
</dbReference>
<dbReference type="InterPro" id="IPR041586">
    <property type="entry name" value="PsrA_TetR_C"/>
</dbReference>
<dbReference type="Proteomes" id="UP001595629">
    <property type="component" value="Unassembled WGS sequence"/>
</dbReference>
<protein>
    <submittedName>
        <fullName evidence="4">TetR/AcrR family transcriptional regulator</fullName>
    </submittedName>
</protein>